<accession>A0A544T8U1</accession>
<evidence type="ECO:0000313" key="5">
    <source>
        <dbReference type="EMBL" id="TQR13864.1"/>
    </source>
</evidence>
<dbReference type="InterPro" id="IPR002104">
    <property type="entry name" value="Integrase_catalytic"/>
</dbReference>
<dbReference type="Proteomes" id="UP000317316">
    <property type="component" value="Unassembled WGS sequence"/>
</dbReference>
<evidence type="ECO:0000256" key="1">
    <source>
        <dbReference type="ARBA" id="ARBA00008857"/>
    </source>
</evidence>
<comment type="caution">
    <text evidence="5">The sequence shown here is derived from an EMBL/GenBank/DDBJ whole genome shotgun (WGS) entry which is preliminary data.</text>
</comment>
<dbReference type="CDD" id="cd00397">
    <property type="entry name" value="DNA_BRE_C"/>
    <property type="match status" value="1"/>
</dbReference>
<reference evidence="5 6" key="1">
    <citation type="submission" date="2019-05" db="EMBL/GenBank/DDBJ databases">
        <title>Psychrobacillus vulpis sp. nov., a new species isolated from feces of a red fox that inhabits in The Tablas de Daimiel Natural Park, Albacete, Spain.</title>
        <authorList>
            <person name="Rodriguez M."/>
            <person name="Reina J.C."/>
            <person name="Bejar V."/>
            <person name="Llamas I."/>
        </authorList>
    </citation>
    <scope>NUCLEOTIDE SEQUENCE [LARGE SCALE GENOMIC DNA]</scope>
    <source>
        <strain evidence="5 6">NEAU-3TGS17</strain>
    </source>
</reference>
<dbReference type="InterPro" id="IPR013762">
    <property type="entry name" value="Integrase-like_cat_sf"/>
</dbReference>
<comment type="similarity">
    <text evidence="1">Belongs to the 'phage' integrase family.</text>
</comment>
<gene>
    <name evidence="5" type="ORF">FG382_09650</name>
</gene>
<dbReference type="RefSeq" id="WP_142538696.1">
    <property type="nucleotide sequence ID" value="NZ_BMIE01000005.1"/>
</dbReference>
<feature type="domain" description="Tyr recombinase" evidence="4">
    <location>
        <begin position="131"/>
        <end position="321"/>
    </location>
</feature>
<dbReference type="PANTHER" id="PTHR30349">
    <property type="entry name" value="PHAGE INTEGRASE-RELATED"/>
    <property type="match status" value="1"/>
</dbReference>
<dbReference type="SUPFAM" id="SSF56349">
    <property type="entry name" value="DNA breaking-rejoining enzymes"/>
    <property type="match status" value="1"/>
</dbReference>
<keyword evidence="6" id="KW-1185">Reference proteome</keyword>
<dbReference type="AlphaFoldDB" id="A0A544T8U1"/>
<sequence length="324" mass="36960">MTKKTGLFDVNIDLDSIMLVPEQTGSQRVNSRTIDEASGIIVQQMTASGYRHRTIKDYETIIRGFRKVQDVQYLSDITLNTIYGWLEQMQVSNQTKLTRLKALKSFLSKCFNNGWYESKFWQMVSVKVDKKVKKGADEKDIQILLSLLDLNTFVGLRDAVAVLTMYKTGIRINTLGQLEEKHIDFNNMVIYMDGAILKNHQFLKLPLDNQLLKLLQILIQQNQKIRSHYNEQNKNVFISTKGTSLNTKSTNNAISKQLTKYSKKYGLTNINAHALRRAYAKNLLNKGANVALISKALGHSDLGVTTQYLDLDVEQVASDLREYL</sequence>
<dbReference type="Pfam" id="PF00589">
    <property type="entry name" value="Phage_integrase"/>
    <property type="match status" value="1"/>
</dbReference>
<dbReference type="InterPro" id="IPR050090">
    <property type="entry name" value="Tyrosine_recombinase_XerCD"/>
</dbReference>
<keyword evidence="3" id="KW-0233">DNA recombination</keyword>
<evidence type="ECO:0000256" key="3">
    <source>
        <dbReference type="ARBA" id="ARBA00023172"/>
    </source>
</evidence>
<name>A0A544T8U1_9BACI</name>
<organism evidence="5 6">
    <name type="scientific">Psychrobacillus lasiicapitis</name>
    <dbReference type="NCBI Taxonomy" id="1636719"/>
    <lineage>
        <taxon>Bacteria</taxon>
        <taxon>Bacillati</taxon>
        <taxon>Bacillota</taxon>
        <taxon>Bacilli</taxon>
        <taxon>Bacillales</taxon>
        <taxon>Bacillaceae</taxon>
        <taxon>Psychrobacillus</taxon>
    </lineage>
</organism>
<protein>
    <submittedName>
        <fullName evidence="5">Site-specific integrase</fullName>
    </submittedName>
</protein>
<dbReference type="OrthoDB" id="2423890at2"/>
<dbReference type="InterPro" id="IPR011010">
    <property type="entry name" value="DNA_brk_join_enz"/>
</dbReference>
<dbReference type="PANTHER" id="PTHR30349:SF41">
    <property type="entry name" value="INTEGRASE_RECOMBINASE PROTEIN MJ0367-RELATED"/>
    <property type="match status" value="1"/>
</dbReference>
<dbReference type="EMBL" id="VDGH01000005">
    <property type="protein sequence ID" value="TQR13864.1"/>
    <property type="molecule type" value="Genomic_DNA"/>
</dbReference>
<evidence type="ECO:0000313" key="6">
    <source>
        <dbReference type="Proteomes" id="UP000317316"/>
    </source>
</evidence>
<dbReference type="PROSITE" id="PS51898">
    <property type="entry name" value="TYR_RECOMBINASE"/>
    <property type="match status" value="1"/>
</dbReference>
<dbReference type="Gene3D" id="1.10.443.10">
    <property type="entry name" value="Intergrase catalytic core"/>
    <property type="match status" value="1"/>
</dbReference>
<proteinExistence type="inferred from homology"/>
<evidence type="ECO:0000259" key="4">
    <source>
        <dbReference type="PROSITE" id="PS51898"/>
    </source>
</evidence>
<dbReference type="Gene3D" id="1.10.150.130">
    <property type="match status" value="1"/>
</dbReference>
<dbReference type="GO" id="GO:0015074">
    <property type="term" value="P:DNA integration"/>
    <property type="evidence" value="ECO:0007669"/>
    <property type="project" value="InterPro"/>
</dbReference>
<dbReference type="GO" id="GO:0003677">
    <property type="term" value="F:DNA binding"/>
    <property type="evidence" value="ECO:0007669"/>
    <property type="project" value="UniProtKB-KW"/>
</dbReference>
<keyword evidence="2" id="KW-0238">DNA-binding</keyword>
<evidence type="ECO:0000256" key="2">
    <source>
        <dbReference type="ARBA" id="ARBA00023125"/>
    </source>
</evidence>
<dbReference type="GO" id="GO:0006310">
    <property type="term" value="P:DNA recombination"/>
    <property type="evidence" value="ECO:0007669"/>
    <property type="project" value="UniProtKB-KW"/>
</dbReference>
<dbReference type="InterPro" id="IPR010998">
    <property type="entry name" value="Integrase_recombinase_N"/>
</dbReference>